<dbReference type="InParanoid" id="A0A163KMB3"/>
<dbReference type="OMA" id="RVHYGYE"/>
<dbReference type="PANTHER" id="PTHR28002:SF1">
    <property type="entry name" value="MIOREX COMPLEX COMPONENT 11"/>
    <property type="match status" value="1"/>
</dbReference>
<dbReference type="Pfam" id="PF10306">
    <property type="entry name" value="FLILHELTA"/>
    <property type="match status" value="1"/>
</dbReference>
<dbReference type="EMBL" id="LT554999">
    <property type="protein sequence ID" value="SAM09213.1"/>
    <property type="molecule type" value="Genomic_DNA"/>
</dbReference>
<dbReference type="OrthoDB" id="5580261at2759"/>
<dbReference type="GO" id="GO:0005739">
    <property type="term" value="C:mitochondrion"/>
    <property type="evidence" value="ECO:0007669"/>
    <property type="project" value="TreeGrafter"/>
</dbReference>
<evidence type="ECO:0000313" key="2">
    <source>
        <dbReference type="Proteomes" id="UP000078561"/>
    </source>
</evidence>
<protein>
    <submittedName>
        <fullName evidence="1">Uncharacterized protein</fullName>
    </submittedName>
</protein>
<name>A0A163KMB3_ABSGL</name>
<dbReference type="STRING" id="4829.A0A163KMB3"/>
<dbReference type="AlphaFoldDB" id="A0A163KMB3"/>
<proteinExistence type="predicted"/>
<dbReference type="InterPro" id="IPR018811">
    <property type="entry name" value="MRX11"/>
</dbReference>
<accession>A0A163KMB3</accession>
<keyword evidence="2" id="KW-1185">Reference proteome</keyword>
<dbReference type="Proteomes" id="UP000078561">
    <property type="component" value="Unassembled WGS sequence"/>
</dbReference>
<gene>
    <name evidence="1" type="primary">ABSGL_14887.1 scaffold 15133</name>
</gene>
<sequence length="162" mass="18580">MNVQSLTVRHHRLLFVNRYLPRTSRHCYSSTPRGWRKYTEQFKNKPGSYITTFAILHELTAIVPFPFIYYGLSWSDLRLPVPEQAIHQGNRIVNKVRVRNGFEALEPDNRAMVHLATTYAIVKILVPLRIGASVAMTPMIAEKWVGPLMASLGTLMKKFKPS</sequence>
<evidence type="ECO:0000313" key="1">
    <source>
        <dbReference type="EMBL" id="SAM09213.1"/>
    </source>
</evidence>
<dbReference type="PANTHER" id="PTHR28002">
    <property type="entry name" value="MIOREX COMPLEX COMPONENT 11"/>
    <property type="match status" value="1"/>
</dbReference>
<reference evidence="1" key="1">
    <citation type="submission" date="2016-04" db="EMBL/GenBank/DDBJ databases">
        <authorList>
            <person name="Evans L.H."/>
            <person name="Alamgir A."/>
            <person name="Owens N."/>
            <person name="Weber N.D."/>
            <person name="Virtaneva K."/>
            <person name="Barbian K."/>
            <person name="Babar A."/>
            <person name="Rosenke K."/>
        </authorList>
    </citation>
    <scope>NUCLEOTIDE SEQUENCE [LARGE SCALE GENOMIC DNA]</scope>
    <source>
        <strain evidence="1">CBS 101.48</strain>
    </source>
</reference>
<organism evidence="1">
    <name type="scientific">Absidia glauca</name>
    <name type="common">Pin mould</name>
    <dbReference type="NCBI Taxonomy" id="4829"/>
    <lineage>
        <taxon>Eukaryota</taxon>
        <taxon>Fungi</taxon>
        <taxon>Fungi incertae sedis</taxon>
        <taxon>Mucoromycota</taxon>
        <taxon>Mucoromycotina</taxon>
        <taxon>Mucoromycetes</taxon>
        <taxon>Mucorales</taxon>
        <taxon>Cunninghamellaceae</taxon>
        <taxon>Absidia</taxon>
    </lineage>
</organism>